<dbReference type="Proteomes" id="UP000294702">
    <property type="component" value="Unassembled WGS sequence"/>
</dbReference>
<dbReference type="GO" id="GO:0008234">
    <property type="term" value="F:cysteine-type peptidase activity"/>
    <property type="evidence" value="ECO:0007669"/>
    <property type="project" value="UniProtKB-KW"/>
</dbReference>
<dbReference type="GO" id="GO:0016020">
    <property type="term" value="C:membrane"/>
    <property type="evidence" value="ECO:0007669"/>
    <property type="project" value="UniProtKB-SubCell"/>
</dbReference>
<keyword evidence="7" id="KW-0472">Membrane</keyword>
<evidence type="ECO:0000256" key="6">
    <source>
        <dbReference type="ARBA" id="ARBA00022807"/>
    </source>
</evidence>
<dbReference type="SUPFAM" id="SSF54001">
    <property type="entry name" value="Cysteine proteinases"/>
    <property type="match status" value="1"/>
</dbReference>
<evidence type="ECO:0000259" key="11">
    <source>
        <dbReference type="PROSITE" id="PS51935"/>
    </source>
</evidence>
<dbReference type="Pfam" id="PF00877">
    <property type="entry name" value="NLPC_P60"/>
    <property type="match status" value="1"/>
</dbReference>
<dbReference type="GO" id="GO:0006508">
    <property type="term" value="P:proteolysis"/>
    <property type="evidence" value="ECO:0007669"/>
    <property type="project" value="UniProtKB-KW"/>
</dbReference>
<dbReference type="InterPro" id="IPR000064">
    <property type="entry name" value="NLP_P60_dom"/>
</dbReference>
<feature type="chain" id="PRO_5020807147" evidence="10">
    <location>
        <begin position="20"/>
        <end position="167"/>
    </location>
</feature>
<accession>A0A4R1FRU9</accession>
<evidence type="ECO:0000256" key="10">
    <source>
        <dbReference type="SAM" id="SignalP"/>
    </source>
</evidence>
<dbReference type="InterPro" id="IPR038765">
    <property type="entry name" value="Papain-like_cys_pep_sf"/>
</dbReference>
<dbReference type="EMBL" id="SMFT01000004">
    <property type="protein sequence ID" value="TCJ96199.1"/>
    <property type="molecule type" value="Genomic_DNA"/>
</dbReference>
<evidence type="ECO:0000313" key="12">
    <source>
        <dbReference type="EMBL" id="TCJ96199.1"/>
    </source>
</evidence>
<evidence type="ECO:0000256" key="1">
    <source>
        <dbReference type="ARBA" id="ARBA00004635"/>
    </source>
</evidence>
<evidence type="ECO:0000256" key="8">
    <source>
        <dbReference type="ARBA" id="ARBA00023139"/>
    </source>
</evidence>
<keyword evidence="3" id="KW-0645">Protease</keyword>
<evidence type="ECO:0000256" key="7">
    <source>
        <dbReference type="ARBA" id="ARBA00023136"/>
    </source>
</evidence>
<sequence>MLKKLFIIIALLLLSACNAVPPQTNIQQPKSQLALKTNKASHPTLINNAQLAHLYQQWVGTKYRLGGTTKNGIDCSAFMQQIFAQIYQIDLPRSTSQQRQLGKSINKEQLQQGDLVFFRHNHHVGLYIGENKFMHASTSQGVTISSLNDHYWRKNYTQSRRILLSPK</sequence>
<evidence type="ECO:0000256" key="4">
    <source>
        <dbReference type="ARBA" id="ARBA00022729"/>
    </source>
</evidence>
<dbReference type="OrthoDB" id="9807055at2"/>
<dbReference type="Gene3D" id="3.90.1720.10">
    <property type="entry name" value="endopeptidase domain like (from Nostoc punctiforme)"/>
    <property type="match status" value="1"/>
</dbReference>
<comment type="similarity">
    <text evidence="2">Belongs to the peptidase C40 family.</text>
</comment>
<evidence type="ECO:0000256" key="9">
    <source>
        <dbReference type="ARBA" id="ARBA00023288"/>
    </source>
</evidence>
<keyword evidence="5" id="KW-0378">Hydrolase</keyword>
<evidence type="ECO:0000313" key="13">
    <source>
        <dbReference type="Proteomes" id="UP000294702"/>
    </source>
</evidence>
<dbReference type="RefSeq" id="WP_132691525.1">
    <property type="nucleotide sequence ID" value="NZ_SMFT01000004.1"/>
</dbReference>
<dbReference type="PANTHER" id="PTHR47360:SF3">
    <property type="entry name" value="MUREIN DD-ENDOPEPTIDASE MEPS_MUREIN LD-CARBOXYPEPTIDASE"/>
    <property type="match status" value="1"/>
</dbReference>
<dbReference type="PROSITE" id="PS51257">
    <property type="entry name" value="PROKAR_LIPOPROTEIN"/>
    <property type="match status" value="1"/>
</dbReference>
<evidence type="ECO:0000256" key="3">
    <source>
        <dbReference type="ARBA" id="ARBA00022670"/>
    </source>
</evidence>
<dbReference type="PANTHER" id="PTHR47360">
    <property type="entry name" value="MUREIN DD-ENDOPEPTIDASE MEPS/MUREIN LD-CARBOXYPEPTIDASE"/>
    <property type="match status" value="1"/>
</dbReference>
<protein>
    <submittedName>
        <fullName evidence="12">Lipoprotein Spr</fullName>
    </submittedName>
</protein>
<keyword evidence="13" id="KW-1185">Reference proteome</keyword>
<proteinExistence type="inferred from homology"/>
<reference evidence="12 13" key="1">
    <citation type="submission" date="2019-03" db="EMBL/GenBank/DDBJ databases">
        <title>Genomic Encyclopedia of Type Strains, Phase IV (KMG-IV): sequencing the most valuable type-strain genomes for metagenomic binning, comparative biology and taxonomic classification.</title>
        <authorList>
            <person name="Goeker M."/>
        </authorList>
    </citation>
    <scope>NUCLEOTIDE SEQUENCE [LARGE SCALE GENOMIC DNA]</scope>
    <source>
        <strain evidence="12 13">DSM 15534</strain>
    </source>
</reference>
<feature type="signal peptide" evidence="10">
    <location>
        <begin position="1"/>
        <end position="19"/>
    </location>
</feature>
<dbReference type="InterPro" id="IPR052062">
    <property type="entry name" value="Murein_DD/LD_carboxypeptidase"/>
</dbReference>
<evidence type="ECO:0000256" key="5">
    <source>
        <dbReference type="ARBA" id="ARBA00022801"/>
    </source>
</evidence>
<keyword evidence="6" id="KW-0788">Thiol protease</keyword>
<gene>
    <name evidence="12" type="ORF">EV694_1752</name>
</gene>
<evidence type="ECO:0000256" key="2">
    <source>
        <dbReference type="ARBA" id="ARBA00007074"/>
    </source>
</evidence>
<dbReference type="PROSITE" id="PS51935">
    <property type="entry name" value="NLPC_P60"/>
    <property type="match status" value="1"/>
</dbReference>
<name>A0A4R1FRU9_9PAST</name>
<dbReference type="AlphaFoldDB" id="A0A4R1FRU9"/>
<keyword evidence="9 12" id="KW-0449">Lipoprotein</keyword>
<organism evidence="12 13">
    <name type="scientific">Volucribacter psittacicida</name>
    <dbReference type="NCBI Taxonomy" id="203482"/>
    <lineage>
        <taxon>Bacteria</taxon>
        <taxon>Pseudomonadati</taxon>
        <taxon>Pseudomonadota</taxon>
        <taxon>Gammaproteobacteria</taxon>
        <taxon>Pasteurellales</taxon>
        <taxon>Pasteurellaceae</taxon>
        <taxon>Volucribacter</taxon>
    </lineage>
</organism>
<keyword evidence="8" id="KW-0564">Palmitate</keyword>
<feature type="domain" description="NlpC/P60" evidence="11">
    <location>
        <begin position="45"/>
        <end position="163"/>
    </location>
</feature>
<comment type="caution">
    <text evidence="12">The sequence shown here is derived from an EMBL/GenBank/DDBJ whole genome shotgun (WGS) entry which is preliminary data.</text>
</comment>
<keyword evidence="4 10" id="KW-0732">Signal</keyword>
<comment type="subcellular location">
    <subcellularLocation>
        <location evidence="1">Membrane</location>
        <topology evidence="1">Lipid-anchor</topology>
    </subcellularLocation>
</comment>